<name>A0AA42MA42_ACIJO</name>
<accession>A0AA42MA42</accession>
<gene>
    <name evidence="1" type="ORF">N5C97_08835</name>
</gene>
<dbReference type="EMBL" id="JAOCCL010000018">
    <property type="protein sequence ID" value="MDH0826605.1"/>
    <property type="molecule type" value="Genomic_DNA"/>
</dbReference>
<evidence type="ECO:0000313" key="2">
    <source>
        <dbReference type="Proteomes" id="UP001160116"/>
    </source>
</evidence>
<reference evidence="1" key="1">
    <citation type="submission" date="2022-09" db="EMBL/GenBank/DDBJ databases">
        <title>Intensive care unit water sources are persistently colonized with multi-drug resistant bacteria and are the site of extensive horizontal gene transfer of antibiotic resistance genes.</title>
        <authorList>
            <person name="Diorio-Toth L."/>
        </authorList>
    </citation>
    <scope>NUCLEOTIDE SEQUENCE</scope>
    <source>
        <strain evidence="1">GD03885</strain>
    </source>
</reference>
<proteinExistence type="predicted"/>
<protein>
    <submittedName>
        <fullName evidence="1">Uncharacterized protein</fullName>
    </submittedName>
</protein>
<dbReference type="RefSeq" id="WP_279679024.1">
    <property type="nucleotide sequence ID" value="NZ_JAOCCL010000018.1"/>
</dbReference>
<organism evidence="1 2">
    <name type="scientific">Acinetobacter johnsonii</name>
    <dbReference type="NCBI Taxonomy" id="40214"/>
    <lineage>
        <taxon>Bacteria</taxon>
        <taxon>Pseudomonadati</taxon>
        <taxon>Pseudomonadota</taxon>
        <taxon>Gammaproteobacteria</taxon>
        <taxon>Moraxellales</taxon>
        <taxon>Moraxellaceae</taxon>
        <taxon>Acinetobacter</taxon>
    </lineage>
</organism>
<dbReference type="Proteomes" id="UP001160116">
    <property type="component" value="Unassembled WGS sequence"/>
</dbReference>
<sequence>MKKSIACLVVGVVMSMHSFGGNLTQTQFEKVAGDMMFNMLDSSKRADQALEKNNLKEFTKHQCRLLNILEDMQDIAKENKGLNKAYDLKLLADERLREENARMAEGGADKDSVCSYSVS</sequence>
<evidence type="ECO:0000313" key="1">
    <source>
        <dbReference type="EMBL" id="MDH0826605.1"/>
    </source>
</evidence>
<comment type="caution">
    <text evidence="1">The sequence shown here is derived from an EMBL/GenBank/DDBJ whole genome shotgun (WGS) entry which is preliminary data.</text>
</comment>
<dbReference type="AlphaFoldDB" id="A0AA42MA42"/>